<feature type="compositionally biased region" description="Basic and acidic residues" evidence="1">
    <location>
        <begin position="1"/>
        <end position="16"/>
    </location>
</feature>
<proteinExistence type="predicted"/>
<gene>
    <name evidence="2" type="ORF">SIRAN4842</name>
</gene>
<sequence length="25" mass="2823">MREERGQMSDTDHRLGDYMGARPGG</sequence>
<accession>A0A060ZPV0</accession>
<protein>
    <submittedName>
        <fullName evidence="2">Uncharacterized protein</fullName>
    </submittedName>
</protein>
<organism evidence="2">
    <name type="scientific">Streptomyces iranensis</name>
    <dbReference type="NCBI Taxonomy" id="576784"/>
    <lineage>
        <taxon>Bacteria</taxon>
        <taxon>Bacillati</taxon>
        <taxon>Actinomycetota</taxon>
        <taxon>Actinomycetes</taxon>
        <taxon>Kitasatosporales</taxon>
        <taxon>Streptomycetaceae</taxon>
        <taxon>Streptomyces</taxon>
        <taxon>Streptomyces violaceusniger group</taxon>
    </lineage>
</organism>
<reference evidence="2" key="1">
    <citation type="submission" date="2014-05" db="EMBL/GenBank/DDBJ databases">
        <authorList>
            <person name="Horn Fabian"/>
        </authorList>
    </citation>
    <scope>NUCLEOTIDE SEQUENCE</scope>
</reference>
<dbReference type="EMBL" id="LK022848">
    <property type="protein sequence ID" value="CDR08155.1"/>
    <property type="molecule type" value="Genomic_DNA"/>
</dbReference>
<dbReference type="AlphaFoldDB" id="A0A060ZPV0"/>
<feature type="region of interest" description="Disordered" evidence="1">
    <location>
        <begin position="1"/>
        <end position="25"/>
    </location>
</feature>
<name>A0A060ZPV0_9ACTN</name>
<evidence type="ECO:0000313" key="2">
    <source>
        <dbReference type="EMBL" id="CDR08155.1"/>
    </source>
</evidence>
<evidence type="ECO:0000256" key="1">
    <source>
        <dbReference type="SAM" id="MobiDB-lite"/>
    </source>
</evidence>
<dbReference type="HOGENOM" id="CLU_3419242_0_0_11"/>